<dbReference type="EMBL" id="MLQL01000112">
    <property type="protein sequence ID" value="OQE09308.1"/>
    <property type="molecule type" value="Genomic_DNA"/>
</dbReference>
<dbReference type="STRING" id="254877.A0A1V6S609"/>
<dbReference type="Pfam" id="PF03659">
    <property type="entry name" value="Glyco_hydro_71"/>
    <property type="match status" value="1"/>
</dbReference>
<dbReference type="Proteomes" id="UP000191342">
    <property type="component" value="Unassembled WGS sequence"/>
</dbReference>
<proteinExistence type="predicted"/>
<organism evidence="1 2">
    <name type="scientific">Penicillium flavigenum</name>
    <dbReference type="NCBI Taxonomy" id="254877"/>
    <lineage>
        <taxon>Eukaryota</taxon>
        <taxon>Fungi</taxon>
        <taxon>Dikarya</taxon>
        <taxon>Ascomycota</taxon>
        <taxon>Pezizomycotina</taxon>
        <taxon>Eurotiomycetes</taxon>
        <taxon>Eurotiomycetidae</taxon>
        <taxon>Eurotiales</taxon>
        <taxon>Aspergillaceae</taxon>
        <taxon>Penicillium</taxon>
    </lineage>
</organism>
<dbReference type="AlphaFoldDB" id="A0A1V6S609"/>
<comment type="caution">
    <text evidence="1">The sequence shown here is derived from an EMBL/GenBank/DDBJ whole genome shotgun (WGS) entry which is preliminary data.</text>
</comment>
<evidence type="ECO:0000313" key="1">
    <source>
        <dbReference type="EMBL" id="OQE09308.1"/>
    </source>
</evidence>
<evidence type="ECO:0000313" key="2">
    <source>
        <dbReference type="Proteomes" id="UP000191342"/>
    </source>
</evidence>
<gene>
    <name evidence="1" type="ORF">PENFLA_c112G02009</name>
</gene>
<dbReference type="Gene3D" id="3.20.20.80">
    <property type="entry name" value="Glycosidases"/>
    <property type="match status" value="1"/>
</dbReference>
<sequence>MSSFTGDGVNIDAIRSSTRSEIFFTPNFHPGWDSNGNNRAPTSEQTVTIADSDQAYKYALQGKPYIAPISPWFSTHYGPEVSYSKNWVFPSDLLYPRFVEIITWNNYGESHYISPLLSPHIDDGASKWVMDMPHNGWLDIAKPFIAAYKADTTMQGSSDSASGDFTRGRPDGADIMKDEVFVVTMLKLPAMVRVQSGDITKTYIAPPGI</sequence>
<dbReference type="InterPro" id="IPR005197">
    <property type="entry name" value="Glyco_hydro_71"/>
</dbReference>
<name>A0A1V6S609_9EURO</name>
<protein>
    <submittedName>
        <fullName evidence="1">Uncharacterized protein</fullName>
    </submittedName>
</protein>
<reference evidence="2" key="1">
    <citation type="journal article" date="2017" name="Nat. Microbiol.">
        <title>Global analysis of biosynthetic gene clusters reveals vast potential of secondary metabolite production in Penicillium species.</title>
        <authorList>
            <person name="Nielsen J.C."/>
            <person name="Grijseels S."/>
            <person name="Prigent S."/>
            <person name="Ji B."/>
            <person name="Dainat J."/>
            <person name="Nielsen K.F."/>
            <person name="Frisvad J.C."/>
            <person name="Workman M."/>
            <person name="Nielsen J."/>
        </authorList>
    </citation>
    <scope>NUCLEOTIDE SEQUENCE [LARGE SCALE GENOMIC DNA]</scope>
    <source>
        <strain evidence="2">IBT 14082</strain>
    </source>
</reference>
<keyword evidence="2" id="KW-1185">Reference proteome</keyword>
<accession>A0A1V6S609</accession>
<dbReference type="GO" id="GO:0051118">
    <property type="term" value="F:glucan endo-1,3-alpha-glucosidase activity"/>
    <property type="evidence" value="ECO:0007669"/>
    <property type="project" value="InterPro"/>
</dbReference>
<dbReference type="OrthoDB" id="3257981at2759"/>